<dbReference type="Proteomes" id="UP000249061">
    <property type="component" value="Unassembled WGS sequence"/>
</dbReference>
<evidence type="ECO:0000313" key="3">
    <source>
        <dbReference type="Proteomes" id="UP000249061"/>
    </source>
</evidence>
<feature type="signal peptide" evidence="1">
    <location>
        <begin position="1"/>
        <end position="17"/>
    </location>
</feature>
<dbReference type="AlphaFoldDB" id="A0A2W5U243"/>
<gene>
    <name evidence="2" type="ORF">DI536_01310</name>
</gene>
<dbReference type="EMBL" id="QFQP01000001">
    <property type="protein sequence ID" value="PZR18546.1"/>
    <property type="molecule type" value="Genomic_DNA"/>
</dbReference>
<proteinExistence type="predicted"/>
<name>A0A2W5U243_9BACT</name>
<organism evidence="2 3">
    <name type="scientific">Archangium gephyra</name>
    <dbReference type="NCBI Taxonomy" id="48"/>
    <lineage>
        <taxon>Bacteria</taxon>
        <taxon>Pseudomonadati</taxon>
        <taxon>Myxococcota</taxon>
        <taxon>Myxococcia</taxon>
        <taxon>Myxococcales</taxon>
        <taxon>Cystobacterineae</taxon>
        <taxon>Archangiaceae</taxon>
        <taxon>Archangium</taxon>
    </lineage>
</organism>
<reference evidence="2 3" key="1">
    <citation type="submission" date="2017-08" db="EMBL/GenBank/DDBJ databases">
        <title>Infants hospitalized years apart are colonized by the same room-sourced microbial strains.</title>
        <authorList>
            <person name="Brooks B."/>
            <person name="Olm M.R."/>
            <person name="Firek B.A."/>
            <person name="Baker R."/>
            <person name="Thomas B.C."/>
            <person name="Morowitz M.J."/>
            <person name="Banfield J.F."/>
        </authorList>
    </citation>
    <scope>NUCLEOTIDE SEQUENCE [LARGE SCALE GENOMIC DNA]</scope>
    <source>
        <strain evidence="2">S2_003_000_R2_14</strain>
    </source>
</reference>
<protein>
    <recommendedName>
        <fullName evidence="4">Lipoprotein</fullName>
    </recommendedName>
</protein>
<feature type="chain" id="PRO_5016108712" description="Lipoprotein" evidence="1">
    <location>
        <begin position="18"/>
        <end position="137"/>
    </location>
</feature>
<accession>A0A2W5U243</accession>
<keyword evidence="1" id="KW-0732">Signal</keyword>
<evidence type="ECO:0008006" key="4">
    <source>
        <dbReference type="Google" id="ProtNLM"/>
    </source>
</evidence>
<evidence type="ECO:0000256" key="1">
    <source>
        <dbReference type="SAM" id="SignalP"/>
    </source>
</evidence>
<sequence length="137" mass="15007">MRVALAALCLAACSKGAASTETRSTRFATAKERITFLRDYVAFPSEPKDVAWHLYEIEAGTAVHAIVKIDPADAHLWSMGCGDFVGEARPKWVPELLTGTGWTLKSIPDTWSCGREKRAIHVKEGIVVRATLVPKLD</sequence>
<evidence type="ECO:0000313" key="2">
    <source>
        <dbReference type="EMBL" id="PZR18546.1"/>
    </source>
</evidence>
<comment type="caution">
    <text evidence="2">The sequence shown here is derived from an EMBL/GenBank/DDBJ whole genome shotgun (WGS) entry which is preliminary data.</text>
</comment>